<dbReference type="RefSeq" id="WP_343053557.1">
    <property type="nucleotide sequence ID" value="NZ_JACHWU010000001.1"/>
</dbReference>
<proteinExistence type="predicted"/>
<gene>
    <name evidence="1" type="ORF">FHS23_000218</name>
</gene>
<accession>A0A839RVQ3</accession>
<dbReference type="AlphaFoldDB" id="A0A839RVQ3"/>
<keyword evidence="1" id="KW-0689">Ribosomal protein</keyword>
<dbReference type="InterPro" id="IPR016181">
    <property type="entry name" value="Acyl_CoA_acyltransferase"/>
</dbReference>
<dbReference type="SUPFAM" id="SSF55729">
    <property type="entry name" value="Acyl-CoA N-acyltransferases (Nat)"/>
    <property type="match status" value="1"/>
</dbReference>
<evidence type="ECO:0000313" key="2">
    <source>
        <dbReference type="Proteomes" id="UP000550714"/>
    </source>
</evidence>
<sequence>MTNRVLRNGARHVCLETQNTNTPAVHAYRAMGFDIVGLDRTLYDGDAAGETALYLAKPLVAHD</sequence>
<comment type="caution">
    <text evidence="1">The sequence shown here is derived from an EMBL/GenBank/DDBJ whole genome shotgun (WGS) entry which is preliminary data.</text>
</comment>
<dbReference type="EMBL" id="JACHWU010000001">
    <property type="protein sequence ID" value="MBB3049223.1"/>
    <property type="molecule type" value="Genomic_DNA"/>
</dbReference>
<dbReference type="Gene3D" id="3.40.630.30">
    <property type="match status" value="1"/>
</dbReference>
<evidence type="ECO:0000313" key="1">
    <source>
        <dbReference type="EMBL" id="MBB3049223.1"/>
    </source>
</evidence>
<dbReference type="GO" id="GO:0005840">
    <property type="term" value="C:ribosome"/>
    <property type="evidence" value="ECO:0007669"/>
    <property type="project" value="UniProtKB-KW"/>
</dbReference>
<organism evidence="1 2">
    <name type="scientific">Prauserella isguenensis</name>
    <dbReference type="NCBI Taxonomy" id="1470180"/>
    <lineage>
        <taxon>Bacteria</taxon>
        <taxon>Bacillati</taxon>
        <taxon>Actinomycetota</taxon>
        <taxon>Actinomycetes</taxon>
        <taxon>Pseudonocardiales</taxon>
        <taxon>Pseudonocardiaceae</taxon>
        <taxon>Prauserella</taxon>
    </lineage>
</organism>
<dbReference type="Proteomes" id="UP000550714">
    <property type="component" value="Unassembled WGS sequence"/>
</dbReference>
<name>A0A839RVQ3_9PSEU</name>
<keyword evidence="2" id="KW-1185">Reference proteome</keyword>
<reference evidence="1 2" key="1">
    <citation type="submission" date="2020-08" db="EMBL/GenBank/DDBJ databases">
        <title>Genomic Encyclopedia of Type Strains, Phase III (KMG-III): the genomes of soil and plant-associated and newly described type strains.</title>
        <authorList>
            <person name="Whitman W."/>
        </authorList>
    </citation>
    <scope>NUCLEOTIDE SEQUENCE [LARGE SCALE GENOMIC DNA]</scope>
    <source>
        <strain evidence="1 2">CECT 8577</strain>
    </source>
</reference>
<keyword evidence="1" id="KW-0687">Ribonucleoprotein</keyword>
<protein>
    <submittedName>
        <fullName evidence="1">Ribosomal protein S18 acetylase RimI-like enzyme</fullName>
    </submittedName>
</protein>